<feature type="compositionally biased region" description="Basic residues" evidence="1">
    <location>
        <begin position="95"/>
        <end position="106"/>
    </location>
</feature>
<feature type="compositionally biased region" description="Acidic residues" evidence="1">
    <location>
        <begin position="233"/>
        <end position="242"/>
    </location>
</feature>
<dbReference type="Proteomes" id="UP001271007">
    <property type="component" value="Unassembled WGS sequence"/>
</dbReference>
<feature type="compositionally biased region" description="Basic residues" evidence="1">
    <location>
        <begin position="179"/>
        <end position="190"/>
    </location>
</feature>
<feature type="region of interest" description="Disordered" evidence="1">
    <location>
        <begin position="22"/>
        <end position="259"/>
    </location>
</feature>
<keyword evidence="3" id="KW-1185">Reference proteome</keyword>
<name>A0AAJ0GBM2_9PEZI</name>
<dbReference type="EMBL" id="JAWDJX010000044">
    <property type="protein sequence ID" value="KAK3048897.1"/>
    <property type="molecule type" value="Genomic_DNA"/>
</dbReference>
<evidence type="ECO:0000313" key="2">
    <source>
        <dbReference type="EMBL" id="KAK3048897.1"/>
    </source>
</evidence>
<feature type="compositionally biased region" description="Basic and acidic residues" evidence="1">
    <location>
        <begin position="139"/>
        <end position="149"/>
    </location>
</feature>
<proteinExistence type="predicted"/>
<dbReference type="AlphaFoldDB" id="A0AAJ0GBM2"/>
<feature type="compositionally biased region" description="Acidic residues" evidence="1">
    <location>
        <begin position="38"/>
        <end position="67"/>
    </location>
</feature>
<protein>
    <submittedName>
        <fullName evidence="2">Uncharacterized protein</fullName>
    </submittedName>
</protein>
<evidence type="ECO:0000313" key="3">
    <source>
        <dbReference type="Proteomes" id="UP001271007"/>
    </source>
</evidence>
<feature type="compositionally biased region" description="Basic residues" evidence="1">
    <location>
        <begin position="120"/>
        <end position="138"/>
    </location>
</feature>
<organism evidence="2 3">
    <name type="scientific">Extremus antarcticus</name>
    <dbReference type="NCBI Taxonomy" id="702011"/>
    <lineage>
        <taxon>Eukaryota</taxon>
        <taxon>Fungi</taxon>
        <taxon>Dikarya</taxon>
        <taxon>Ascomycota</taxon>
        <taxon>Pezizomycotina</taxon>
        <taxon>Dothideomycetes</taxon>
        <taxon>Dothideomycetidae</taxon>
        <taxon>Mycosphaerellales</taxon>
        <taxon>Extremaceae</taxon>
        <taxon>Extremus</taxon>
    </lineage>
</organism>
<sequence length="295" mass="32525">MSTPATTKITFNNLSRFLAFPPLSTLPNLHHPPASPTESDDSDSDDSDSDDSDSDDGDPNDSDPGDSESDHDNSDGDSDSDVASICSADSDSHSRTHRFPRYRKNGGKVPNSDKSPWPKGSKRLPKWPQHRQVKKAKRSSVDDVNKTDLNKGSVGGKETLTSKERAEIYAPFVTASGRRTARWGRGRNAMRRTPFAGRRSWEARHRRGGDDDTPPPSPPPNSLSQGSCKGDSDGDDDDDDEPQPPSQPSMARRSVKVVVRRNKMGGKVFCKTYTRVKRGRRFGRKGSRSWFGRLG</sequence>
<evidence type="ECO:0000256" key="1">
    <source>
        <dbReference type="SAM" id="MobiDB-lite"/>
    </source>
</evidence>
<comment type="caution">
    <text evidence="2">The sequence shown here is derived from an EMBL/GenBank/DDBJ whole genome shotgun (WGS) entry which is preliminary data.</text>
</comment>
<reference evidence="2" key="1">
    <citation type="submission" date="2023-04" db="EMBL/GenBank/DDBJ databases">
        <title>Black Yeasts Isolated from many extreme environments.</title>
        <authorList>
            <person name="Coleine C."/>
            <person name="Stajich J.E."/>
            <person name="Selbmann L."/>
        </authorList>
    </citation>
    <scope>NUCLEOTIDE SEQUENCE</scope>
    <source>
        <strain evidence="2">CCFEE 5312</strain>
    </source>
</reference>
<gene>
    <name evidence="2" type="ORF">LTR09_009792</name>
</gene>
<accession>A0AAJ0GBM2</accession>